<protein>
    <submittedName>
        <fullName evidence="2">Uncharacterized protein</fullName>
    </submittedName>
</protein>
<dbReference type="EMBL" id="BTRK01000003">
    <property type="protein sequence ID" value="GMR43645.1"/>
    <property type="molecule type" value="Genomic_DNA"/>
</dbReference>
<keyword evidence="1" id="KW-1133">Transmembrane helix</keyword>
<dbReference type="AlphaFoldDB" id="A0AAN4ZTQ6"/>
<accession>A0AAN4ZTQ6</accession>
<organism evidence="2 3">
    <name type="scientific">Pristionchus mayeri</name>
    <dbReference type="NCBI Taxonomy" id="1317129"/>
    <lineage>
        <taxon>Eukaryota</taxon>
        <taxon>Metazoa</taxon>
        <taxon>Ecdysozoa</taxon>
        <taxon>Nematoda</taxon>
        <taxon>Chromadorea</taxon>
        <taxon>Rhabditida</taxon>
        <taxon>Rhabditina</taxon>
        <taxon>Diplogasteromorpha</taxon>
        <taxon>Diplogasteroidea</taxon>
        <taxon>Neodiplogasteridae</taxon>
        <taxon>Pristionchus</taxon>
    </lineage>
</organism>
<dbReference type="Proteomes" id="UP001328107">
    <property type="component" value="Unassembled WGS sequence"/>
</dbReference>
<proteinExistence type="predicted"/>
<evidence type="ECO:0000313" key="3">
    <source>
        <dbReference type="Proteomes" id="UP001328107"/>
    </source>
</evidence>
<reference evidence="3" key="1">
    <citation type="submission" date="2022-10" db="EMBL/GenBank/DDBJ databases">
        <title>Genome assembly of Pristionchus species.</title>
        <authorList>
            <person name="Yoshida K."/>
            <person name="Sommer R.J."/>
        </authorList>
    </citation>
    <scope>NUCLEOTIDE SEQUENCE [LARGE SCALE GENOMIC DNA]</scope>
    <source>
        <strain evidence="3">RS5460</strain>
    </source>
</reference>
<comment type="caution">
    <text evidence="2">The sequence shown here is derived from an EMBL/GenBank/DDBJ whole genome shotgun (WGS) entry which is preliminary data.</text>
</comment>
<name>A0AAN4ZTQ6_9BILA</name>
<gene>
    <name evidence="2" type="ORF">PMAYCL1PPCAC_13840</name>
</gene>
<evidence type="ECO:0000313" key="2">
    <source>
        <dbReference type="EMBL" id="GMR43645.1"/>
    </source>
</evidence>
<feature type="transmembrane region" description="Helical" evidence="1">
    <location>
        <begin position="49"/>
        <end position="70"/>
    </location>
</feature>
<sequence>MLQKVNEGKLVESIPIWSLTILSNLKKSIRVSRKRYMKAMAQMMNRTHFHPFSFSYFASFATSFFSFSVIESVSERASDSASRESLLFLIAAGFTISRLVKVRN</sequence>
<keyword evidence="3" id="KW-1185">Reference proteome</keyword>
<keyword evidence="1" id="KW-0472">Membrane</keyword>
<keyword evidence="1" id="KW-0812">Transmembrane</keyword>
<evidence type="ECO:0000256" key="1">
    <source>
        <dbReference type="SAM" id="Phobius"/>
    </source>
</evidence>
<feature type="transmembrane region" description="Helical" evidence="1">
    <location>
        <begin position="82"/>
        <end position="100"/>
    </location>
</feature>